<comment type="caution">
    <text evidence="1">The sequence shown here is derived from an EMBL/GenBank/DDBJ whole genome shotgun (WGS) entry which is preliminary data.</text>
</comment>
<reference evidence="1" key="2">
    <citation type="submission" date="2023-04" db="EMBL/GenBank/DDBJ databases">
        <authorList>
            <person name="Bruccoleri R.E."/>
            <person name="Oakeley E.J."/>
            <person name="Faust A.-M."/>
            <person name="Dessus-Babus S."/>
            <person name="Altorfer M."/>
            <person name="Burckhardt D."/>
            <person name="Oertli M."/>
            <person name="Naumann U."/>
            <person name="Petersen F."/>
            <person name="Wong J."/>
        </authorList>
    </citation>
    <scope>NUCLEOTIDE SEQUENCE</scope>
    <source>
        <strain evidence="1">GSM-AAB239-AS_SAM_17_03QT</strain>
        <tissue evidence="1">Leaf</tissue>
    </source>
</reference>
<dbReference type="AlphaFoldDB" id="A0AAX6HAV1"/>
<evidence type="ECO:0000313" key="2">
    <source>
        <dbReference type="Proteomes" id="UP001140949"/>
    </source>
</evidence>
<evidence type="ECO:0000313" key="1">
    <source>
        <dbReference type="EMBL" id="KAJ6837515.1"/>
    </source>
</evidence>
<keyword evidence="2" id="KW-1185">Reference proteome</keyword>
<accession>A0AAX6HAV1</accession>
<proteinExistence type="predicted"/>
<organism evidence="1 2">
    <name type="scientific">Iris pallida</name>
    <name type="common">Sweet iris</name>
    <dbReference type="NCBI Taxonomy" id="29817"/>
    <lineage>
        <taxon>Eukaryota</taxon>
        <taxon>Viridiplantae</taxon>
        <taxon>Streptophyta</taxon>
        <taxon>Embryophyta</taxon>
        <taxon>Tracheophyta</taxon>
        <taxon>Spermatophyta</taxon>
        <taxon>Magnoliopsida</taxon>
        <taxon>Liliopsida</taxon>
        <taxon>Asparagales</taxon>
        <taxon>Iridaceae</taxon>
        <taxon>Iridoideae</taxon>
        <taxon>Irideae</taxon>
        <taxon>Iris</taxon>
    </lineage>
</organism>
<protein>
    <submittedName>
        <fullName evidence="1">Uncharacterized protein</fullName>
    </submittedName>
</protein>
<reference evidence="1" key="1">
    <citation type="journal article" date="2023" name="GigaByte">
        <title>Genome assembly of the bearded iris, Iris pallida Lam.</title>
        <authorList>
            <person name="Bruccoleri R.E."/>
            <person name="Oakeley E.J."/>
            <person name="Faust A.M.E."/>
            <person name="Altorfer M."/>
            <person name="Dessus-Babus S."/>
            <person name="Burckhardt D."/>
            <person name="Oertli M."/>
            <person name="Naumann U."/>
            <person name="Petersen F."/>
            <person name="Wong J."/>
        </authorList>
    </citation>
    <scope>NUCLEOTIDE SEQUENCE</scope>
    <source>
        <strain evidence="1">GSM-AAB239-AS_SAM_17_03QT</strain>
    </source>
</reference>
<gene>
    <name evidence="1" type="ORF">M6B38_120185</name>
</gene>
<sequence length="60" mass="6837">MEANFDLDGTKRNLTWREVLVSGIEGKGERKACVRSTINIRWSTAGGKERRFPLGNWLSK</sequence>
<dbReference type="EMBL" id="JANAVB010011395">
    <property type="protein sequence ID" value="KAJ6837515.1"/>
    <property type="molecule type" value="Genomic_DNA"/>
</dbReference>
<dbReference type="Proteomes" id="UP001140949">
    <property type="component" value="Unassembled WGS sequence"/>
</dbReference>
<name>A0AAX6HAV1_IRIPA</name>